<organism evidence="1 2">
    <name type="scientific">Neisseria macacae ATCC 33926</name>
    <dbReference type="NCBI Taxonomy" id="997348"/>
    <lineage>
        <taxon>Bacteria</taxon>
        <taxon>Pseudomonadati</taxon>
        <taxon>Pseudomonadota</taxon>
        <taxon>Betaproteobacteria</taxon>
        <taxon>Neisseriales</taxon>
        <taxon>Neisseriaceae</taxon>
        <taxon>Neisseria</taxon>
    </lineage>
</organism>
<proteinExistence type="predicted"/>
<protein>
    <submittedName>
        <fullName evidence="1">Uncharacterized protein</fullName>
    </submittedName>
</protein>
<dbReference type="Proteomes" id="UP000004982">
    <property type="component" value="Unassembled WGS sequence"/>
</dbReference>
<dbReference type="AlphaFoldDB" id="A0AA36XLG2"/>
<evidence type="ECO:0000313" key="2">
    <source>
        <dbReference type="Proteomes" id="UP000004982"/>
    </source>
</evidence>
<gene>
    <name evidence="1" type="ORF">HMPREF9418_1355</name>
</gene>
<accession>A0AA36XLG2</accession>
<comment type="caution">
    <text evidence="1">The sequence shown here is derived from an EMBL/GenBank/DDBJ whole genome shotgun (WGS) entry which is preliminary data.</text>
</comment>
<evidence type="ECO:0000313" key="1">
    <source>
        <dbReference type="EMBL" id="EGQ77129.1"/>
    </source>
</evidence>
<reference evidence="1 2" key="1">
    <citation type="submission" date="2011-05" db="EMBL/GenBank/DDBJ databases">
        <authorList>
            <person name="Muzny D."/>
            <person name="Qin X."/>
            <person name="Deng J."/>
            <person name="Jiang H."/>
            <person name="Liu Y."/>
            <person name="Qu J."/>
            <person name="Song X.-Z."/>
            <person name="Zhang L."/>
            <person name="Thornton R."/>
            <person name="Coyle M."/>
            <person name="Francisco L."/>
            <person name="Jackson L."/>
            <person name="Javaid M."/>
            <person name="Korchina V."/>
            <person name="Kovar C."/>
            <person name="Mata R."/>
            <person name="Mathew T."/>
            <person name="Ngo R."/>
            <person name="Nguyen L."/>
            <person name="Nguyen N."/>
            <person name="Okwuonu G."/>
            <person name="Ongeri F."/>
            <person name="Pham C."/>
            <person name="Simmons D."/>
            <person name="Wilczek-Boney K."/>
            <person name="Hale W."/>
            <person name="Jakkamsetti A."/>
            <person name="Pham P."/>
            <person name="Ruth R."/>
            <person name="San Lucas F."/>
            <person name="Warren J."/>
            <person name="Zhang J."/>
            <person name="Zhao Z."/>
            <person name="Zhou C."/>
            <person name="Zhu D."/>
            <person name="Lee S."/>
            <person name="Bess C."/>
            <person name="Blankenburg K."/>
            <person name="Forbes L."/>
            <person name="Fu Q."/>
            <person name="Gubbala S."/>
            <person name="Hirani K."/>
            <person name="Jayaseelan J.C."/>
            <person name="Lara F."/>
            <person name="Munidasa M."/>
            <person name="Palculict T."/>
            <person name="Patil S."/>
            <person name="Pu L.-L."/>
            <person name="Saada N."/>
            <person name="Tang L."/>
            <person name="Weissenberger G."/>
            <person name="Zhu Y."/>
            <person name="Hemphill L."/>
            <person name="Shang Y."/>
            <person name="Youmans B."/>
            <person name="Ayvaz T."/>
            <person name="Ross M."/>
            <person name="Santibanez J."/>
            <person name="Aqrawi P."/>
            <person name="Gross S."/>
            <person name="Joshi V."/>
            <person name="Fowler G."/>
            <person name="Nazareth L."/>
            <person name="Reid J."/>
            <person name="Worley K."/>
            <person name="Petrosino J."/>
            <person name="Highlander S."/>
            <person name="Gibbs R."/>
        </authorList>
    </citation>
    <scope>NUCLEOTIDE SEQUENCE [LARGE SCALE GENOMIC DNA]</scope>
    <source>
        <strain evidence="1 2">ATCC 33926</strain>
    </source>
</reference>
<name>A0AA36XLG2_9NEIS</name>
<sequence>MLEIECRNKGNQHALPNLLFISENLKKACLSNTIFMTKDFKIRPKL</sequence>
<dbReference type="EMBL" id="AFQE01000062">
    <property type="protein sequence ID" value="EGQ77129.1"/>
    <property type="molecule type" value="Genomic_DNA"/>
</dbReference>